<proteinExistence type="predicted"/>
<dbReference type="Proteomes" id="UP001341840">
    <property type="component" value="Unassembled WGS sequence"/>
</dbReference>
<gene>
    <name evidence="2" type="ORF">PIB30_113802</name>
</gene>
<organism evidence="2 3">
    <name type="scientific">Stylosanthes scabra</name>
    <dbReference type="NCBI Taxonomy" id="79078"/>
    <lineage>
        <taxon>Eukaryota</taxon>
        <taxon>Viridiplantae</taxon>
        <taxon>Streptophyta</taxon>
        <taxon>Embryophyta</taxon>
        <taxon>Tracheophyta</taxon>
        <taxon>Spermatophyta</taxon>
        <taxon>Magnoliopsida</taxon>
        <taxon>eudicotyledons</taxon>
        <taxon>Gunneridae</taxon>
        <taxon>Pentapetalae</taxon>
        <taxon>rosids</taxon>
        <taxon>fabids</taxon>
        <taxon>Fabales</taxon>
        <taxon>Fabaceae</taxon>
        <taxon>Papilionoideae</taxon>
        <taxon>50 kb inversion clade</taxon>
        <taxon>dalbergioids sensu lato</taxon>
        <taxon>Dalbergieae</taxon>
        <taxon>Pterocarpus clade</taxon>
        <taxon>Stylosanthes</taxon>
    </lineage>
</organism>
<sequence length="66" mass="7467">MEEEPVAPEPETRTRPDKLPLRRRSAQPNQVLSTDPMRGASSGTAKKMSEFMKYIPTPGFIPPRKK</sequence>
<evidence type="ECO:0000313" key="2">
    <source>
        <dbReference type="EMBL" id="MED6179071.1"/>
    </source>
</evidence>
<dbReference type="EMBL" id="JASCZI010160668">
    <property type="protein sequence ID" value="MED6179071.1"/>
    <property type="molecule type" value="Genomic_DNA"/>
</dbReference>
<feature type="compositionally biased region" description="Basic and acidic residues" evidence="1">
    <location>
        <begin position="10"/>
        <end position="20"/>
    </location>
</feature>
<reference evidence="2 3" key="1">
    <citation type="journal article" date="2023" name="Plants (Basel)">
        <title>Bridging the Gap: Combining Genomics and Transcriptomics Approaches to Understand Stylosanthes scabra, an Orphan Legume from the Brazilian Caatinga.</title>
        <authorList>
            <person name="Ferreira-Neto J.R.C."/>
            <person name="da Silva M.D."/>
            <person name="Binneck E."/>
            <person name="de Melo N.F."/>
            <person name="da Silva R.H."/>
            <person name="de Melo A.L.T.M."/>
            <person name="Pandolfi V."/>
            <person name="Bustamante F.O."/>
            <person name="Brasileiro-Vidal A.C."/>
            <person name="Benko-Iseppon A.M."/>
        </authorList>
    </citation>
    <scope>NUCLEOTIDE SEQUENCE [LARGE SCALE GENOMIC DNA]</scope>
    <source>
        <tissue evidence="2">Leaves</tissue>
    </source>
</reference>
<accession>A0ABU6VZI5</accession>
<feature type="region of interest" description="Disordered" evidence="1">
    <location>
        <begin position="1"/>
        <end position="66"/>
    </location>
</feature>
<keyword evidence="3" id="KW-1185">Reference proteome</keyword>
<comment type="caution">
    <text evidence="2">The sequence shown here is derived from an EMBL/GenBank/DDBJ whole genome shotgun (WGS) entry which is preliminary data.</text>
</comment>
<evidence type="ECO:0000313" key="3">
    <source>
        <dbReference type="Proteomes" id="UP001341840"/>
    </source>
</evidence>
<protein>
    <submittedName>
        <fullName evidence="2">Uncharacterized protein</fullName>
    </submittedName>
</protein>
<name>A0ABU6VZI5_9FABA</name>
<evidence type="ECO:0000256" key="1">
    <source>
        <dbReference type="SAM" id="MobiDB-lite"/>
    </source>
</evidence>